<feature type="region of interest" description="Disordered" evidence="1">
    <location>
        <begin position="382"/>
        <end position="403"/>
    </location>
</feature>
<dbReference type="RefSeq" id="WP_203860222.1">
    <property type="nucleotide sequence ID" value="NZ_BAAAZQ010000027.1"/>
</dbReference>
<evidence type="ECO:0000256" key="1">
    <source>
        <dbReference type="SAM" id="MobiDB-lite"/>
    </source>
</evidence>
<accession>A0ABQ4EVX1</accession>
<gene>
    <name evidence="2" type="ORF">Pma05_53850</name>
</gene>
<sequence length="403" mass="42803">MSEFAELFVSHHQFLVVTAPGDTELPLYTVGDELVHLVGNGGLTVMTGPHTGYVAARVTVLAQPPDEAGDAGWDAATEATLWCPEGRMTVYGLMGDAPDGLRSIAVLPDPGLLRVRVRARDRRPDHVPAAPTAPPEQYEVLVWPVHEDIGIRTLHGDDLPSTGWTPKPDSAAGWAMVHLVSSANPDPQTANLRAAAARARGVDPDEAQGRGRVAERRVDVRREFRTAIGPAAALLGRPADCFGAVPDAAELVLPAGALEIRLGPGRGGPDPADGYTATWRWTVAPGATAVVPDAEPSTVELRLRPDPVDGTAARLTATHRAVRAQDAVLLGLVWDYLMHRAGLLVDGVEPGPHPWQESITSADLVVDNTVCGTNERDREHEWSCGDPALNPARRVTTDGVGDA</sequence>
<evidence type="ECO:0000313" key="3">
    <source>
        <dbReference type="Proteomes" id="UP000621500"/>
    </source>
</evidence>
<dbReference type="Proteomes" id="UP000621500">
    <property type="component" value="Unassembled WGS sequence"/>
</dbReference>
<proteinExistence type="predicted"/>
<dbReference type="EMBL" id="BONX01000036">
    <property type="protein sequence ID" value="GIG98812.1"/>
    <property type="molecule type" value="Genomic_DNA"/>
</dbReference>
<keyword evidence="3" id="KW-1185">Reference proteome</keyword>
<comment type="caution">
    <text evidence="2">The sequence shown here is derived from an EMBL/GenBank/DDBJ whole genome shotgun (WGS) entry which is preliminary data.</text>
</comment>
<name>A0ABQ4EVX1_9ACTN</name>
<evidence type="ECO:0000313" key="2">
    <source>
        <dbReference type="EMBL" id="GIG98812.1"/>
    </source>
</evidence>
<organism evidence="2 3">
    <name type="scientific">Plantactinospora mayteni</name>
    <dbReference type="NCBI Taxonomy" id="566021"/>
    <lineage>
        <taxon>Bacteria</taxon>
        <taxon>Bacillati</taxon>
        <taxon>Actinomycetota</taxon>
        <taxon>Actinomycetes</taxon>
        <taxon>Micromonosporales</taxon>
        <taxon>Micromonosporaceae</taxon>
        <taxon>Plantactinospora</taxon>
    </lineage>
</organism>
<reference evidence="2 3" key="1">
    <citation type="submission" date="2021-01" db="EMBL/GenBank/DDBJ databases">
        <title>Whole genome shotgun sequence of Plantactinospora mayteni NBRC 109088.</title>
        <authorList>
            <person name="Komaki H."/>
            <person name="Tamura T."/>
        </authorList>
    </citation>
    <scope>NUCLEOTIDE SEQUENCE [LARGE SCALE GENOMIC DNA]</scope>
    <source>
        <strain evidence="2 3">NBRC 109088</strain>
    </source>
</reference>
<protein>
    <submittedName>
        <fullName evidence="2">Uncharacterized protein</fullName>
    </submittedName>
</protein>